<protein>
    <submittedName>
        <fullName evidence="1">Uncharacterized protein</fullName>
    </submittedName>
</protein>
<organism evidence="1 2">
    <name type="scientific">Coemansia helicoidea</name>
    <dbReference type="NCBI Taxonomy" id="1286919"/>
    <lineage>
        <taxon>Eukaryota</taxon>
        <taxon>Fungi</taxon>
        <taxon>Fungi incertae sedis</taxon>
        <taxon>Zoopagomycota</taxon>
        <taxon>Kickxellomycotina</taxon>
        <taxon>Kickxellomycetes</taxon>
        <taxon>Kickxellales</taxon>
        <taxon>Kickxellaceae</taxon>
        <taxon>Coemansia</taxon>
    </lineage>
</organism>
<name>A0ACC1KN69_9FUNG</name>
<proteinExistence type="predicted"/>
<evidence type="ECO:0000313" key="2">
    <source>
        <dbReference type="Proteomes" id="UP001140087"/>
    </source>
</evidence>
<reference evidence="1" key="1">
    <citation type="submission" date="2022-07" db="EMBL/GenBank/DDBJ databases">
        <title>Phylogenomic reconstructions and comparative analyses of Kickxellomycotina fungi.</title>
        <authorList>
            <person name="Reynolds N.K."/>
            <person name="Stajich J.E."/>
            <person name="Barry K."/>
            <person name="Grigoriev I.V."/>
            <person name="Crous P."/>
            <person name="Smith M.E."/>
        </authorList>
    </citation>
    <scope>NUCLEOTIDE SEQUENCE</scope>
    <source>
        <strain evidence="1">BCRC 34780</strain>
    </source>
</reference>
<dbReference type="Proteomes" id="UP001140087">
    <property type="component" value="Unassembled WGS sequence"/>
</dbReference>
<dbReference type="EMBL" id="JANBUN010003166">
    <property type="protein sequence ID" value="KAJ2792263.1"/>
    <property type="molecule type" value="Genomic_DNA"/>
</dbReference>
<gene>
    <name evidence="1" type="ORF">H4R21_006190</name>
</gene>
<keyword evidence="2" id="KW-1185">Reference proteome</keyword>
<comment type="caution">
    <text evidence="1">The sequence shown here is derived from an EMBL/GenBank/DDBJ whole genome shotgun (WGS) entry which is preliminary data.</text>
</comment>
<evidence type="ECO:0000313" key="1">
    <source>
        <dbReference type="EMBL" id="KAJ2792263.1"/>
    </source>
</evidence>
<sequence length="237" mass="27111">MDSEAGTVIKDTHGITLTVKGDRFVKSGRRARLQETYNLEYVQGKVACPKLYGYHQEGDVVSIEMEYVKGKTLSEIWQTIDDKQRQRVVDNIIREIHKLHEFSNGDSRTRGINDTTIHDLLLGEMRFDDEAALNNHLVGRAKNSVKMAYLVRNMLPTSSRFCLSHGFLFSCHIIVKEDMDVVFVSWGHLGFLPEYWDAVKLFTLSSVRDELTYDIATRLNTSDSTIAAFKSIYSTMF</sequence>
<accession>A0ACC1KN69</accession>